<comment type="caution">
    <text evidence="10">The sequence shown here is derived from an EMBL/GenBank/DDBJ whole genome shotgun (WGS) entry which is preliminary data.</text>
</comment>
<dbReference type="Pfam" id="PF18121">
    <property type="entry name" value="TFA2_Winged_2"/>
    <property type="match status" value="1"/>
</dbReference>
<evidence type="ECO:0000256" key="7">
    <source>
        <dbReference type="PIRNR" id="PIRNR016398"/>
    </source>
</evidence>
<evidence type="ECO:0000256" key="1">
    <source>
        <dbReference type="ARBA" id="ARBA00004123"/>
    </source>
</evidence>
<evidence type="ECO:0000256" key="6">
    <source>
        <dbReference type="ARBA" id="ARBA00025581"/>
    </source>
</evidence>
<protein>
    <recommendedName>
        <fullName evidence="7">Transcription initiation factor IIE subunit beta</fullName>
    </recommendedName>
</protein>
<dbReference type="InterPro" id="IPR003166">
    <property type="entry name" value="TFIIE_bsu_DNA-bd"/>
</dbReference>
<dbReference type="GO" id="GO:0003677">
    <property type="term" value="F:DNA binding"/>
    <property type="evidence" value="ECO:0007669"/>
    <property type="project" value="UniProtKB-UniRule"/>
</dbReference>
<comment type="function">
    <text evidence="6 7">Recruits TFIIH to the initiation complex and stimulates the RNA polymerase II C-terminal domain kinase and DNA-dependent ATPase activities of TFIIH. Both TFIIH and TFIIE are required for promoter clearance by RNA polymerase.</text>
</comment>
<dbReference type="GO" id="GO:0006367">
    <property type="term" value="P:transcription initiation at RNA polymerase II promoter"/>
    <property type="evidence" value="ECO:0007669"/>
    <property type="project" value="UniProtKB-UniRule"/>
</dbReference>
<dbReference type="PANTHER" id="PTHR12716">
    <property type="entry name" value="TRANSCRIPTION INITIATION FACTOR IIE, BETA SUBUNIT"/>
    <property type="match status" value="1"/>
</dbReference>
<dbReference type="EMBL" id="JAGHQL010000017">
    <property type="protein sequence ID" value="KAH0544559.1"/>
    <property type="molecule type" value="Genomic_DNA"/>
</dbReference>
<dbReference type="Pfam" id="PF22254">
    <property type="entry name" value="TFA2_E-tether"/>
    <property type="match status" value="1"/>
</dbReference>
<dbReference type="PROSITE" id="PS51351">
    <property type="entry name" value="TFIIE_BETA_C"/>
    <property type="match status" value="1"/>
</dbReference>
<feature type="domain" description="TFIIE beta" evidence="9">
    <location>
        <begin position="66"/>
        <end position="156"/>
    </location>
</feature>
<proteinExistence type="inferred from homology"/>
<organism evidence="10 11">
    <name type="scientific">Glutinoglossum americanum</name>
    <dbReference type="NCBI Taxonomy" id="1670608"/>
    <lineage>
        <taxon>Eukaryota</taxon>
        <taxon>Fungi</taxon>
        <taxon>Dikarya</taxon>
        <taxon>Ascomycota</taxon>
        <taxon>Pezizomycotina</taxon>
        <taxon>Geoglossomycetes</taxon>
        <taxon>Geoglossales</taxon>
        <taxon>Geoglossaceae</taxon>
        <taxon>Glutinoglossum</taxon>
    </lineage>
</organism>
<feature type="compositionally biased region" description="Basic residues" evidence="8">
    <location>
        <begin position="272"/>
        <end position="281"/>
    </location>
</feature>
<evidence type="ECO:0000256" key="3">
    <source>
        <dbReference type="ARBA" id="ARBA00023125"/>
    </source>
</evidence>
<keyword evidence="3 7" id="KW-0238">DNA-binding</keyword>
<evidence type="ECO:0000256" key="5">
    <source>
        <dbReference type="ARBA" id="ARBA00023242"/>
    </source>
</evidence>
<dbReference type="PANTHER" id="PTHR12716:SF8">
    <property type="entry name" value="TRANSCRIPTION INITIATION FACTOR IIE SUBUNIT BETA"/>
    <property type="match status" value="1"/>
</dbReference>
<evidence type="ECO:0000256" key="4">
    <source>
        <dbReference type="ARBA" id="ARBA00023163"/>
    </source>
</evidence>
<dbReference type="CDD" id="cd07977">
    <property type="entry name" value="TFIIE_beta_winged_helix"/>
    <property type="match status" value="1"/>
</dbReference>
<dbReference type="GO" id="GO:0001097">
    <property type="term" value="F:TFIIH-class transcription factor complex binding"/>
    <property type="evidence" value="ECO:0007669"/>
    <property type="project" value="TreeGrafter"/>
</dbReference>
<dbReference type="OrthoDB" id="5323195at2759"/>
<evidence type="ECO:0000256" key="2">
    <source>
        <dbReference type="ARBA" id="ARBA00023015"/>
    </source>
</evidence>
<dbReference type="InterPro" id="IPR040501">
    <property type="entry name" value="TFA2_Winged_2"/>
</dbReference>
<dbReference type="PIRSF" id="PIRSF016398">
    <property type="entry name" value="TFIIE-beta"/>
    <property type="match status" value="1"/>
</dbReference>
<name>A0A9P8L5F8_9PEZI</name>
<keyword evidence="2 7" id="KW-0805">Transcription regulation</keyword>
<feature type="region of interest" description="Disordered" evidence="8">
    <location>
        <begin position="17"/>
        <end position="69"/>
    </location>
</feature>
<accession>A0A9P8L5F8</accession>
<evidence type="ECO:0000256" key="8">
    <source>
        <dbReference type="SAM" id="MobiDB-lite"/>
    </source>
</evidence>
<reference evidence="10" key="1">
    <citation type="submission" date="2021-03" db="EMBL/GenBank/DDBJ databases">
        <title>Comparative genomics and phylogenomic investigation of the class Geoglossomycetes provide insights into ecological specialization and systematics.</title>
        <authorList>
            <person name="Melie T."/>
            <person name="Pirro S."/>
            <person name="Miller A.N."/>
            <person name="Quandt A."/>
        </authorList>
    </citation>
    <scope>NUCLEOTIDE SEQUENCE</scope>
    <source>
        <strain evidence="10">GBOQ0MN5Z8</strain>
    </source>
</reference>
<dbReference type="InterPro" id="IPR016656">
    <property type="entry name" value="TFIIE-bsu"/>
</dbReference>
<keyword evidence="4 7" id="KW-0804">Transcription</keyword>
<gene>
    <name evidence="10" type="ORF">FGG08_001331</name>
</gene>
<keyword evidence="11" id="KW-1185">Reference proteome</keyword>
<dbReference type="AlphaFoldDB" id="A0A9P8L5F8"/>
<comment type="subunit">
    <text evidence="7">Tetramer of two alpha and two beta chains.</text>
</comment>
<comment type="similarity">
    <text evidence="7">Belongs to the TFIIE beta subunit family.</text>
</comment>
<evidence type="ECO:0000313" key="11">
    <source>
        <dbReference type="Proteomes" id="UP000698800"/>
    </source>
</evidence>
<evidence type="ECO:0000259" key="9">
    <source>
        <dbReference type="PROSITE" id="PS51351"/>
    </source>
</evidence>
<dbReference type="InterPro" id="IPR054600">
    <property type="entry name" value="TFA2_E-tether"/>
</dbReference>
<feature type="region of interest" description="Disordered" evidence="8">
    <location>
        <begin position="268"/>
        <end position="299"/>
    </location>
</feature>
<dbReference type="Pfam" id="PF02186">
    <property type="entry name" value="TFIIE_beta"/>
    <property type="match status" value="1"/>
</dbReference>
<evidence type="ECO:0000313" key="10">
    <source>
        <dbReference type="EMBL" id="KAH0544559.1"/>
    </source>
</evidence>
<feature type="compositionally biased region" description="Polar residues" evidence="8">
    <location>
        <begin position="60"/>
        <end position="69"/>
    </location>
</feature>
<comment type="subcellular location">
    <subcellularLocation>
        <location evidence="1 7">Nucleus</location>
    </subcellularLocation>
</comment>
<sequence>MASSSFLQKQLEAFKENASNASSKISNKRTVAVHSTAPTPRPSTPSGSNTGDLKRKRPDNSSTIVYSQPADTGKGRYIMTQVTYAVDYLKSKEVPQTLASIIGYLSLQNQTPGDKRTITDILKKHDRVEFTPSGTPGKTSTWDSGTYRFRPIHNIRSATELLAYLQAQPSAQGLSVKELKDGWSGAEDAIDLLESHSQLLVTRNKKDNHARMVWANDPSLSQNIDVEFQSRWHKIKIPVPGELPGELSKAGLKPTSVDPATVVKKVVTGKKERQKRPRRGGRQTNTHMAGILRDYSFRK</sequence>
<dbReference type="GO" id="GO:0005673">
    <property type="term" value="C:transcription factor TFIIE complex"/>
    <property type="evidence" value="ECO:0007669"/>
    <property type="project" value="UniProtKB-UniRule"/>
</dbReference>
<keyword evidence="5 7" id="KW-0539">Nucleus</keyword>
<dbReference type="Proteomes" id="UP000698800">
    <property type="component" value="Unassembled WGS sequence"/>
</dbReference>